<comment type="caution">
    <text evidence="7">The sequence shown here is derived from an EMBL/GenBank/DDBJ whole genome shotgun (WGS) entry which is preliminary data.</text>
</comment>
<protein>
    <recommendedName>
        <fullName evidence="8">Natural resistance-associated macrophage protein</fullName>
    </recommendedName>
</protein>
<sequence>MRRNWFTTSRNLRFLRLFGPAWLVMMADMDASSTLGAAETGAVFKYGLVWFLLLLTIPLYFVQEVSGRIGVATGKGFGEIIRENYSKRVAVLLTIPMWLTDMLTYVVEYLGIAIGLSMVGIPPVVSMPMVFLLHIFIVTKRKYIQAEKYLLLTSSVMVVAFVLNLAVRGIKPYTPFYFVPSPEFLYLLAVNVGAVIMPFMLFFQASATAEKVKAISIVKTCEKQEAVSHVRKETFLGALATEGLMVLVEMAVAGIDPSTNFASAKDLENALFAIAGTYSPLIFGIGLTSAGFLALVVISLGSAWGLLEALGVPRDRAFVVYVLESVPALVVSLALPASEMLGLLLNLLVAFVFVLIGPAVVMGLIANNEKVMGELRNTFWQNLAYWSSLAFVVTFGILAVV</sequence>
<reference evidence="7" key="1">
    <citation type="submission" date="2015-03" db="EMBL/GenBank/DDBJ databases">
        <title>Metagenome Sequencing of an Archaeal-Dominated Microbial Community from a Hot Spring at the Los Azufres Geothermal Field, Mexico.</title>
        <authorList>
            <person name="Servin-Garciduenas L.E."/>
            <person name="Martinez-Romero E."/>
        </authorList>
    </citation>
    <scope>NUCLEOTIDE SEQUENCE [LARGE SCALE GENOMIC DNA]</scope>
    <source>
        <strain evidence="7">AZ1-454</strain>
    </source>
</reference>
<evidence type="ECO:0000256" key="2">
    <source>
        <dbReference type="ARBA" id="ARBA00022448"/>
    </source>
</evidence>
<evidence type="ECO:0008006" key="8">
    <source>
        <dbReference type="Google" id="ProtNLM"/>
    </source>
</evidence>
<feature type="transmembrane region" description="Helical" evidence="6">
    <location>
        <begin position="46"/>
        <end position="62"/>
    </location>
</feature>
<feature type="transmembrane region" description="Helical" evidence="6">
    <location>
        <begin position="184"/>
        <end position="203"/>
    </location>
</feature>
<keyword evidence="2" id="KW-0813">Transport</keyword>
<dbReference type="AlphaFoldDB" id="A0A0F2LQV1"/>
<keyword evidence="4 6" id="KW-1133">Transmembrane helix</keyword>
<feature type="transmembrane region" description="Helical" evidence="6">
    <location>
        <begin position="149"/>
        <end position="169"/>
    </location>
</feature>
<evidence type="ECO:0000256" key="3">
    <source>
        <dbReference type="ARBA" id="ARBA00022692"/>
    </source>
</evidence>
<feature type="transmembrane region" description="Helical" evidence="6">
    <location>
        <begin position="318"/>
        <end position="337"/>
    </location>
</feature>
<dbReference type="GO" id="GO:0034755">
    <property type="term" value="P:iron ion transmembrane transport"/>
    <property type="evidence" value="ECO:0007669"/>
    <property type="project" value="TreeGrafter"/>
</dbReference>
<evidence type="ECO:0000256" key="1">
    <source>
        <dbReference type="ARBA" id="ARBA00004141"/>
    </source>
</evidence>
<evidence type="ECO:0000256" key="4">
    <source>
        <dbReference type="ARBA" id="ARBA00022989"/>
    </source>
</evidence>
<feature type="transmembrane region" description="Helical" evidence="6">
    <location>
        <begin position="379"/>
        <end position="400"/>
    </location>
</feature>
<comment type="subcellular location">
    <subcellularLocation>
        <location evidence="1">Membrane</location>
        <topology evidence="1">Multi-pass membrane protein</topology>
    </subcellularLocation>
</comment>
<organism evidence="7">
    <name type="scientific">Candidatus Aramenus sulfurataquae</name>
    <dbReference type="NCBI Taxonomy" id="1326980"/>
    <lineage>
        <taxon>Archaea</taxon>
        <taxon>Thermoproteota</taxon>
        <taxon>Thermoprotei</taxon>
        <taxon>Sulfolobales</taxon>
        <taxon>Sulfolobaceae</taxon>
        <taxon>Candidatus Aramenus</taxon>
    </lineage>
</organism>
<dbReference type="EMBL" id="JZWS01000041">
    <property type="protein sequence ID" value="KJR78865.1"/>
    <property type="molecule type" value="Genomic_DNA"/>
</dbReference>
<accession>A0A0F2LQV1</accession>
<dbReference type="InterPro" id="IPR001046">
    <property type="entry name" value="NRAMP_fam"/>
</dbReference>
<dbReference type="Pfam" id="PF01566">
    <property type="entry name" value="Nramp"/>
    <property type="match status" value="1"/>
</dbReference>
<keyword evidence="5 6" id="KW-0472">Membrane</keyword>
<dbReference type="GO" id="GO:0005886">
    <property type="term" value="C:plasma membrane"/>
    <property type="evidence" value="ECO:0007669"/>
    <property type="project" value="TreeGrafter"/>
</dbReference>
<evidence type="ECO:0000313" key="7">
    <source>
        <dbReference type="EMBL" id="KJR78865.1"/>
    </source>
</evidence>
<feature type="transmembrane region" description="Helical" evidence="6">
    <location>
        <begin position="89"/>
        <end position="107"/>
    </location>
</feature>
<feature type="transmembrane region" description="Helical" evidence="6">
    <location>
        <begin position="343"/>
        <end position="367"/>
    </location>
</feature>
<dbReference type="GO" id="GO:0005384">
    <property type="term" value="F:manganese ion transmembrane transporter activity"/>
    <property type="evidence" value="ECO:0007669"/>
    <property type="project" value="TreeGrafter"/>
</dbReference>
<feature type="transmembrane region" description="Helical" evidence="6">
    <location>
        <begin position="281"/>
        <end position="306"/>
    </location>
</feature>
<name>A0A0F2LQV1_9CREN</name>
<dbReference type="PANTHER" id="PTHR11706:SF33">
    <property type="entry name" value="NATURAL RESISTANCE-ASSOCIATED MACROPHAGE PROTEIN 2"/>
    <property type="match status" value="1"/>
</dbReference>
<dbReference type="PATRIC" id="fig|1326980.8.peg.1657"/>
<dbReference type="PANTHER" id="PTHR11706">
    <property type="entry name" value="SOLUTE CARRIER PROTEIN FAMILY 11 MEMBER"/>
    <property type="match status" value="1"/>
</dbReference>
<evidence type="ECO:0000256" key="6">
    <source>
        <dbReference type="SAM" id="Phobius"/>
    </source>
</evidence>
<evidence type="ECO:0000256" key="5">
    <source>
        <dbReference type="ARBA" id="ARBA00023136"/>
    </source>
</evidence>
<feature type="transmembrane region" description="Helical" evidence="6">
    <location>
        <begin position="113"/>
        <end position="137"/>
    </location>
</feature>
<keyword evidence="3 6" id="KW-0812">Transmembrane</keyword>
<gene>
    <name evidence="7" type="ORF">TQ35_04985</name>
</gene>
<proteinExistence type="predicted"/>
<dbReference type="GO" id="GO:0015086">
    <property type="term" value="F:cadmium ion transmembrane transporter activity"/>
    <property type="evidence" value="ECO:0007669"/>
    <property type="project" value="TreeGrafter"/>
</dbReference>